<dbReference type="PANTHER" id="PTHR37422">
    <property type="entry name" value="TEICHURONIC ACID BIOSYNTHESIS PROTEIN TUAE"/>
    <property type="match status" value="1"/>
</dbReference>
<evidence type="ECO:0000313" key="8">
    <source>
        <dbReference type="EMBL" id="MCD2192387.1"/>
    </source>
</evidence>
<feature type="transmembrane region" description="Helical" evidence="6">
    <location>
        <begin position="272"/>
        <end position="301"/>
    </location>
</feature>
<proteinExistence type="predicted"/>
<evidence type="ECO:0000256" key="6">
    <source>
        <dbReference type="SAM" id="Phobius"/>
    </source>
</evidence>
<reference evidence="8 9" key="1">
    <citation type="submission" date="2021-11" db="EMBL/GenBank/DDBJ databases">
        <title>Draft genome sequence of Actinomycetospora sp. SF1 isolated from the rhizosphere soil.</title>
        <authorList>
            <person name="Duangmal K."/>
            <person name="Chantavorakit T."/>
        </authorList>
    </citation>
    <scope>NUCLEOTIDE SEQUENCE [LARGE SCALE GENOMIC DNA]</scope>
    <source>
        <strain evidence="8 9">TBRC 5722</strain>
    </source>
</reference>
<feature type="transmembrane region" description="Helical" evidence="6">
    <location>
        <begin position="397"/>
        <end position="413"/>
    </location>
</feature>
<name>A0ABS8P2A5_9PSEU</name>
<feature type="transmembrane region" description="Helical" evidence="6">
    <location>
        <begin position="364"/>
        <end position="385"/>
    </location>
</feature>
<feature type="compositionally biased region" description="Low complexity" evidence="5">
    <location>
        <begin position="1"/>
        <end position="11"/>
    </location>
</feature>
<feature type="domain" description="O-antigen ligase-related" evidence="7">
    <location>
        <begin position="507"/>
        <end position="651"/>
    </location>
</feature>
<dbReference type="EMBL" id="JAJNDB010000001">
    <property type="protein sequence ID" value="MCD2192387.1"/>
    <property type="molecule type" value="Genomic_DNA"/>
</dbReference>
<evidence type="ECO:0000313" key="9">
    <source>
        <dbReference type="Proteomes" id="UP001199469"/>
    </source>
</evidence>
<feature type="transmembrane region" description="Helical" evidence="6">
    <location>
        <begin position="332"/>
        <end position="352"/>
    </location>
</feature>
<feature type="transmembrane region" description="Helical" evidence="6">
    <location>
        <begin position="492"/>
        <end position="508"/>
    </location>
</feature>
<feature type="region of interest" description="Disordered" evidence="5">
    <location>
        <begin position="723"/>
        <end position="766"/>
    </location>
</feature>
<feature type="transmembrane region" description="Helical" evidence="6">
    <location>
        <begin position="538"/>
        <end position="557"/>
    </location>
</feature>
<evidence type="ECO:0000256" key="4">
    <source>
        <dbReference type="ARBA" id="ARBA00023136"/>
    </source>
</evidence>
<keyword evidence="4 6" id="KW-0472">Membrane</keyword>
<dbReference type="Pfam" id="PF04932">
    <property type="entry name" value="Wzy_C"/>
    <property type="match status" value="1"/>
</dbReference>
<feature type="transmembrane region" description="Helical" evidence="6">
    <location>
        <begin position="204"/>
        <end position="224"/>
    </location>
</feature>
<dbReference type="Proteomes" id="UP001199469">
    <property type="component" value="Unassembled WGS sequence"/>
</dbReference>
<feature type="transmembrane region" description="Helical" evidence="6">
    <location>
        <begin position="420"/>
        <end position="443"/>
    </location>
</feature>
<evidence type="ECO:0000256" key="2">
    <source>
        <dbReference type="ARBA" id="ARBA00022692"/>
    </source>
</evidence>
<evidence type="ECO:0000256" key="1">
    <source>
        <dbReference type="ARBA" id="ARBA00004141"/>
    </source>
</evidence>
<dbReference type="PANTHER" id="PTHR37422:SF17">
    <property type="entry name" value="O-ANTIGEN LIGASE"/>
    <property type="match status" value="1"/>
</dbReference>
<feature type="region of interest" description="Disordered" evidence="5">
    <location>
        <begin position="1"/>
        <end position="33"/>
    </location>
</feature>
<comment type="subcellular location">
    <subcellularLocation>
        <location evidence="1">Membrane</location>
        <topology evidence="1">Multi-pass membrane protein</topology>
    </subcellularLocation>
</comment>
<feature type="transmembrane region" description="Helical" evidence="6">
    <location>
        <begin position="514"/>
        <end position="531"/>
    </location>
</feature>
<dbReference type="InterPro" id="IPR007016">
    <property type="entry name" value="O-antigen_ligase-rel_domated"/>
</dbReference>
<feature type="transmembrane region" description="Helical" evidence="6">
    <location>
        <begin position="463"/>
        <end position="485"/>
    </location>
</feature>
<feature type="transmembrane region" description="Helical" evidence="6">
    <location>
        <begin position="671"/>
        <end position="689"/>
    </location>
</feature>
<dbReference type="RefSeq" id="WP_230730064.1">
    <property type="nucleotide sequence ID" value="NZ_JAJNDB010000001.1"/>
</dbReference>
<gene>
    <name evidence="8" type="ORF">LQ327_03110</name>
</gene>
<feature type="compositionally biased region" description="Low complexity" evidence="5">
    <location>
        <begin position="757"/>
        <end position="766"/>
    </location>
</feature>
<protein>
    <recommendedName>
        <fullName evidence="7">O-antigen ligase-related domain-containing protein</fullName>
    </recommendedName>
</protein>
<comment type="caution">
    <text evidence="8">The sequence shown here is derived from an EMBL/GenBank/DDBJ whole genome shotgun (WGS) entry which is preliminary data.</text>
</comment>
<keyword evidence="3 6" id="KW-1133">Transmembrane helix</keyword>
<keyword evidence="2 6" id="KW-0812">Transmembrane</keyword>
<accession>A0ABS8P2A5</accession>
<feature type="compositionally biased region" description="Pro residues" evidence="5">
    <location>
        <begin position="16"/>
        <end position="27"/>
    </location>
</feature>
<feature type="transmembrane region" description="Helical" evidence="6">
    <location>
        <begin position="701"/>
        <end position="721"/>
    </location>
</feature>
<keyword evidence="9" id="KW-1185">Reference proteome</keyword>
<evidence type="ECO:0000256" key="3">
    <source>
        <dbReference type="ARBA" id="ARBA00022989"/>
    </source>
</evidence>
<evidence type="ECO:0000256" key="5">
    <source>
        <dbReference type="SAM" id="MobiDB-lite"/>
    </source>
</evidence>
<sequence length="766" mass="80059">MTAVEAPRAPGVGPGPGGPGPGGPAEPPSGTRRRSAHMRVAVLVVVFTTLLAGLATFAAFLATVGHYQSTSEIVFTNTMSGDDNIAKGSRYVQDRIGSWEGVAGSEAVAGRAQQIAASRGGTPYDPSSVTITGKHLSGTEILQVTATSNDSATVAANATSAAQATIDVVVASERYPGTPQSKIAGTVVSPGGPVVDHGVQEARWWGVLGAVGGFIVSLLACSLLRPGRWARDLAPHTVRSRRRMVELNATVMGDELRGLLEGLRRPQGKITVGLAAVAIGGYGLTGSMLFPLLPIVAAGVWSWRTGDSRWSAAALLFTGVGVFPEKVDVVKLGPVTPTVLEVALVVALVMTLRGRNATIAPRSAFAAPIAAIMLAATVGAVAALALGGEFSLMIDNYRAILQVAVFVPVYFAFARRPHQLISVLLYIAGVCSAVVLAASVMGWSRLLVDERSSVITGSSTSDVARLSGPTLNLWAPLLVLLLSALMPRKPRWLWLGLLLIGVLHEAGSFNRSTWAPLILLIVAVAAVTHGPKGLVRRAGALLVVGAIGFSLALTGLAGGQAKQIALRASSVVTGQAYGEDSLPDRLRENAAAYATLEQQPWFGVGVGQYYGGELITYDDEHSRTVVDPRPYIHNQYLRIWLYMGVFGLFAYAFAGVRILSLVLTSWRRRTPGAPMVVVIGMGLACLAAQSSLQTMLVDRPAVITTVTLMAAASAFATWTPWPAPTAPAPRRPGVAAGGPRPDRRPGSGPLPSPPIRPAARAGTMEE</sequence>
<organism evidence="8 9">
    <name type="scientific">Actinomycetospora endophytica</name>
    <dbReference type="NCBI Taxonomy" id="2291215"/>
    <lineage>
        <taxon>Bacteria</taxon>
        <taxon>Bacillati</taxon>
        <taxon>Actinomycetota</taxon>
        <taxon>Actinomycetes</taxon>
        <taxon>Pseudonocardiales</taxon>
        <taxon>Pseudonocardiaceae</taxon>
        <taxon>Actinomycetospora</taxon>
    </lineage>
</organism>
<evidence type="ECO:0000259" key="7">
    <source>
        <dbReference type="Pfam" id="PF04932"/>
    </source>
</evidence>
<dbReference type="InterPro" id="IPR051533">
    <property type="entry name" value="WaaL-like"/>
</dbReference>
<feature type="transmembrane region" description="Helical" evidence="6">
    <location>
        <begin position="639"/>
        <end position="659"/>
    </location>
</feature>
<feature type="transmembrane region" description="Helical" evidence="6">
    <location>
        <begin position="40"/>
        <end position="62"/>
    </location>
</feature>